<dbReference type="InterPro" id="IPR035994">
    <property type="entry name" value="Nucleoside_phosphorylase_sf"/>
</dbReference>
<evidence type="ECO:0000259" key="4">
    <source>
        <dbReference type="PROSITE" id="PS50837"/>
    </source>
</evidence>
<dbReference type="SUPFAM" id="SSF50998">
    <property type="entry name" value="Quinoprotein alcohol dehydrogenase-like"/>
    <property type="match status" value="1"/>
</dbReference>
<dbReference type="GO" id="GO:0003824">
    <property type="term" value="F:catalytic activity"/>
    <property type="evidence" value="ECO:0007669"/>
    <property type="project" value="InterPro"/>
</dbReference>
<dbReference type="InterPro" id="IPR011047">
    <property type="entry name" value="Quinoprotein_ADH-like_sf"/>
</dbReference>
<organism evidence="5 6">
    <name type="scientific">Orbilia javanica</name>
    <dbReference type="NCBI Taxonomy" id="47235"/>
    <lineage>
        <taxon>Eukaryota</taxon>
        <taxon>Fungi</taxon>
        <taxon>Dikarya</taxon>
        <taxon>Ascomycota</taxon>
        <taxon>Pezizomycotina</taxon>
        <taxon>Orbiliomycetes</taxon>
        <taxon>Orbiliales</taxon>
        <taxon>Orbiliaceae</taxon>
        <taxon>Orbilia</taxon>
    </lineage>
</organism>
<dbReference type="PANTHER" id="PTHR46082">
    <property type="entry name" value="ATP/GTP-BINDING PROTEIN-RELATED"/>
    <property type="match status" value="1"/>
</dbReference>
<accession>A0AAN8N0U4</accession>
<dbReference type="SUPFAM" id="SSF50978">
    <property type="entry name" value="WD40 repeat-like"/>
    <property type="match status" value="1"/>
</dbReference>
<dbReference type="InterPro" id="IPR007111">
    <property type="entry name" value="NACHT_NTPase"/>
</dbReference>
<dbReference type="GO" id="GO:0009116">
    <property type="term" value="P:nucleoside metabolic process"/>
    <property type="evidence" value="ECO:0007669"/>
    <property type="project" value="InterPro"/>
</dbReference>
<dbReference type="SUPFAM" id="SSF52540">
    <property type="entry name" value="P-loop containing nucleoside triphosphate hydrolases"/>
    <property type="match status" value="1"/>
</dbReference>
<dbReference type="EMBL" id="JAVHNR010000003">
    <property type="protein sequence ID" value="KAK6348667.1"/>
    <property type="molecule type" value="Genomic_DNA"/>
</dbReference>
<dbReference type="PROSITE" id="PS50837">
    <property type="entry name" value="NACHT"/>
    <property type="match status" value="1"/>
</dbReference>
<keyword evidence="1" id="KW-0677">Repeat</keyword>
<dbReference type="SUPFAM" id="SSF53167">
    <property type="entry name" value="Purine and uridine phosphorylases"/>
    <property type="match status" value="1"/>
</dbReference>
<dbReference type="Gene3D" id="3.40.50.300">
    <property type="entry name" value="P-loop containing nucleotide triphosphate hydrolases"/>
    <property type="match status" value="1"/>
</dbReference>
<dbReference type="PROSITE" id="PS50294">
    <property type="entry name" value="WD_REPEATS_REGION"/>
    <property type="match status" value="1"/>
</dbReference>
<dbReference type="Pfam" id="PF01048">
    <property type="entry name" value="PNP_UDP_1"/>
    <property type="match status" value="1"/>
</dbReference>
<dbReference type="Pfam" id="PF00400">
    <property type="entry name" value="WD40"/>
    <property type="match status" value="3"/>
</dbReference>
<dbReference type="Pfam" id="PF24883">
    <property type="entry name" value="NPHP3_N"/>
    <property type="match status" value="1"/>
</dbReference>
<dbReference type="InterPro" id="IPR027417">
    <property type="entry name" value="P-loop_NTPase"/>
</dbReference>
<gene>
    <name evidence="5" type="ORF">TWF718_006455</name>
</gene>
<evidence type="ECO:0000313" key="6">
    <source>
        <dbReference type="Proteomes" id="UP001313282"/>
    </source>
</evidence>
<sequence>MPSLRNEDYTIGWICALPLELAAARLMLDESHGKPQEQHHSDHNIYHLGSIGKHNIVIACLPAGVYGTVSAATVASQMLSTFGSIRFGLMVGIGGGVPSRGYDIRLGDIVISQPGKASGGVIQYGLGTTMGKDEFIQTGSLNKPPPVLLNAIANLQAEHEIEESRVSGILSATLEKRSKKVQADYSYQGASNDNLYLAGYEHHAAENDDACESCDPSQRKSRPSRDTDSPVIHYGIIASVNKVIKDSITRDLLGKEFGVVCFEMEAAGLMDNFPCLVIRGISDYADSHKNKRWQRYAAATAAAYAKELLDIIPAREVIPTKLVIEMIHTLNKVNEQVTDIKNTIKRNDDEININKLPFAGRATFDSDHGSSSSVCHPNTRIAVLEQIEAWFQDTGEQTILWLNGMAGTGKSTLARTIAKSFAGGGKLGASFFFNRSEGDRSHAKKFFTTLAVQLATGALESSLSPLISEAVKAEPRIFEKSLNEQFGRLIYGPLSELKRSVSTDLRFAIVIDALDECNDENDIRAIIQLLSQISDLEIAKILLTSRPELPIRFGFREIGEGKYKNLVLTEVPTHIIKQDIETFMEDGLKTIRQTRQKCFPGRPLSFDWPGYKAIQGLVDMATPLFIVAATICRILGDLKRDPERKLTAILTSRTTISGAEGIGGLYIAILNQLIAELPDADRSDTVREFREIVGAIVTLATPLSTKSLAILLGIDEIDIKYTLDPLHSVLEVPEDQKGLVRLLHLSFRDFLTDPENYGGKRHQFWIDEKERHTAIFIGCLHLLSGSLRQDICKIKRDGALRTEISRESIERCLPPDVQYACCYLVHHMELSGFSIHDGDQVHDFLLEHFLHWFEALSILEKSSDIIIQLRSLKTLVASSSTGVLEFIHDAQRFALMNRLVADAAPLQLYSSALIFAPENSIVRKRFVDQIPNWIHAPPITGTEWDAVLQVLDHHYNIGYWDNRPSPQFMRFSPDGRVIAAAGEGSKIQIYDTFTGAPVGTLSENWSHPQMVEDFEDFEDSEADEHRSLVSMIAFSPKGELLVSGSDDGTIRVWDPITGALKLKWKGHEDRVNAVSFSSDASLVLSVASDEFMQWGSASGALRGAFKGCFSKNSSITFSSGGEFFVSAEDDYQFWFWNPTLGLPRVPLPDIRIVDIKLMAYYQIREMVALSDYRDISIVSTATGELIDHFPGHEKWYHIYAMGFLSNGHLVALTDCYGGDPRGSPVLWDLNTERQLQVIPIRNGEWLSVAISPDGELLAFVSFASPDQISQQVIRIFESATGAEVRRFKQIDPGAGIIVAQALSLDSKLIASITEDIDLSVRIHDLETGELLHTLGTITEESDLEDNTSSLLEFEANPELWDISETWKEDLLFASKAFFLMFSHDGKRVAAKLRSWKTIKVWDSSTGLLAETVEGQWNKDAAFDFAPDGSLVIVGRDSVTFRVFRSDPEGPGQDLQPQWACIKVENNDWSGPKVVAISPNNNFIATANPGHNNLFVWDVWTQAPQWRSELDVSALVFSPDSKSLAATVVLGNVNDGFLHSVQLYDSATGEPLRTIARYPYSIFSRATMDFSLSKNLVAVRTRSGVITIFDSEAIARATQLPFPPGAKPEFERSRMSISPEGNLAVWADCSGAVELWEIPTGLCMQRFDFKWGDMSFKIDYYPVAFPGVCDAIIAYAQEKRGCHYIAVCNLKTRVEIGLFELGKAEKVHCLDFSINGRLLVAATTEGIRAWDVLGGVDLGKESELKPVAMVTEAPHNPAISMRPRLYFKLDQDLLTAQHQRYANAILSASISPDGTLIASGIGDSMIIKVWEVAGGELLSQWSWDGLQRFYPNSVNPPPLEVNFQFSPDGKMLVCRARGSLRTSMAVAAIWLVDSGKLLREIHWSGYWDGDLVYALSPNGKLLASSPRLAGKLPQITLHDVVTGEAKQVIPCPYGVETLSFSEGGRQLKTNKGVFNIEHLHALAPPESTFHNLTVNGEWVFRNGERILWIPHTYRRGFTIHENTIIFITKSESAPPAFLRFTA</sequence>
<dbReference type="InterPro" id="IPR000845">
    <property type="entry name" value="Nucleoside_phosphorylase_d"/>
</dbReference>
<feature type="repeat" description="WD" evidence="2">
    <location>
        <begin position="1022"/>
        <end position="1054"/>
    </location>
</feature>
<dbReference type="SMART" id="SM00320">
    <property type="entry name" value="WD40"/>
    <property type="match status" value="7"/>
</dbReference>
<proteinExistence type="predicted"/>
<dbReference type="InterPro" id="IPR056884">
    <property type="entry name" value="NPHP3-like_N"/>
</dbReference>
<reference evidence="5 6" key="1">
    <citation type="submission" date="2019-10" db="EMBL/GenBank/DDBJ databases">
        <authorList>
            <person name="Palmer J.M."/>
        </authorList>
    </citation>
    <scope>NUCLEOTIDE SEQUENCE [LARGE SCALE GENOMIC DNA]</scope>
    <source>
        <strain evidence="5 6">TWF718</strain>
    </source>
</reference>
<dbReference type="PANTHER" id="PTHR46082:SF11">
    <property type="entry name" value="AAA+ ATPASE DOMAIN-CONTAINING PROTEIN-RELATED"/>
    <property type="match status" value="1"/>
</dbReference>
<evidence type="ECO:0000313" key="5">
    <source>
        <dbReference type="EMBL" id="KAK6348667.1"/>
    </source>
</evidence>
<dbReference type="Gene3D" id="3.40.50.1580">
    <property type="entry name" value="Nucleoside phosphorylase domain"/>
    <property type="match status" value="1"/>
</dbReference>
<keyword evidence="6" id="KW-1185">Reference proteome</keyword>
<comment type="caution">
    <text evidence="5">The sequence shown here is derived from an EMBL/GenBank/DDBJ whole genome shotgun (WGS) entry which is preliminary data.</text>
</comment>
<protein>
    <recommendedName>
        <fullName evidence="4">NACHT domain-containing protein</fullName>
    </recommendedName>
</protein>
<feature type="region of interest" description="Disordered" evidence="3">
    <location>
        <begin position="209"/>
        <end position="228"/>
    </location>
</feature>
<dbReference type="PROSITE" id="PS50082">
    <property type="entry name" value="WD_REPEATS_2"/>
    <property type="match status" value="1"/>
</dbReference>
<dbReference type="InterPro" id="IPR015943">
    <property type="entry name" value="WD40/YVTN_repeat-like_dom_sf"/>
</dbReference>
<feature type="domain" description="NACHT" evidence="4">
    <location>
        <begin position="398"/>
        <end position="547"/>
    </location>
</feature>
<dbReference type="Gene3D" id="2.130.10.10">
    <property type="entry name" value="YVTN repeat-like/Quinoprotein amine dehydrogenase"/>
    <property type="match status" value="5"/>
</dbReference>
<keyword evidence="2" id="KW-0853">WD repeat</keyword>
<dbReference type="Proteomes" id="UP001313282">
    <property type="component" value="Unassembled WGS sequence"/>
</dbReference>
<evidence type="ECO:0000256" key="2">
    <source>
        <dbReference type="PROSITE-ProRule" id="PRU00221"/>
    </source>
</evidence>
<evidence type="ECO:0000256" key="3">
    <source>
        <dbReference type="SAM" id="MobiDB-lite"/>
    </source>
</evidence>
<evidence type="ECO:0000256" key="1">
    <source>
        <dbReference type="ARBA" id="ARBA00022737"/>
    </source>
</evidence>
<name>A0AAN8N0U4_9PEZI</name>
<dbReference type="SUPFAM" id="SSF51004">
    <property type="entry name" value="C-terminal (heme d1) domain of cytochrome cd1-nitrite reductase"/>
    <property type="match status" value="1"/>
</dbReference>
<dbReference type="InterPro" id="IPR001680">
    <property type="entry name" value="WD40_rpt"/>
</dbReference>
<dbReference type="InterPro" id="IPR011048">
    <property type="entry name" value="Haem_d1_sf"/>
</dbReference>
<dbReference type="InterPro" id="IPR036322">
    <property type="entry name" value="WD40_repeat_dom_sf"/>
</dbReference>
<dbReference type="InterPro" id="IPR053137">
    <property type="entry name" value="NLR-like"/>
</dbReference>